<dbReference type="GO" id="GO:0016020">
    <property type="term" value="C:membrane"/>
    <property type="evidence" value="ECO:0007669"/>
    <property type="project" value="InterPro"/>
</dbReference>
<feature type="transmembrane region" description="Helical" evidence="4">
    <location>
        <begin position="98"/>
        <end position="118"/>
    </location>
</feature>
<keyword evidence="6" id="KW-1185">Reference proteome</keyword>
<comment type="caution">
    <text evidence="5">The sequence shown here is derived from an EMBL/GenBank/DDBJ whole genome shotgun (WGS) entry which is preliminary data.</text>
</comment>
<evidence type="ECO:0000256" key="4">
    <source>
        <dbReference type="SAM" id="Phobius"/>
    </source>
</evidence>
<evidence type="ECO:0000256" key="3">
    <source>
        <dbReference type="ARBA" id="ARBA00023136"/>
    </source>
</evidence>
<keyword evidence="3 4" id="KW-0472">Membrane</keyword>
<feature type="transmembrane region" description="Helical" evidence="4">
    <location>
        <begin position="130"/>
        <end position="151"/>
    </location>
</feature>
<dbReference type="EMBL" id="JAGFBR010000017">
    <property type="protein sequence ID" value="KAH0451307.1"/>
    <property type="molecule type" value="Genomic_DNA"/>
</dbReference>
<dbReference type="AlphaFoldDB" id="A0AAV7G745"/>
<proteinExistence type="predicted"/>
<dbReference type="Proteomes" id="UP000775213">
    <property type="component" value="Unassembled WGS sequence"/>
</dbReference>
<organism evidence="5 6">
    <name type="scientific">Dendrobium chrysotoxum</name>
    <name type="common">Orchid</name>
    <dbReference type="NCBI Taxonomy" id="161865"/>
    <lineage>
        <taxon>Eukaryota</taxon>
        <taxon>Viridiplantae</taxon>
        <taxon>Streptophyta</taxon>
        <taxon>Embryophyta</taxon>
        <taxon>Tracheophyta</taxon>
        <taxon>Spermatophyta</taxon>
        <taxon>Magnoliopsida</taxon>
        <taxon>Liliopsida</taxon>
        <taxon>Asparagales</taxon>
        <taxon>Orchidaceae</taxon>
        <taxon>Epidendroideae</taxon>
        <taxon>Malaxideae</taxon>
        <taxon>Dendrobiinae</taxon>
        <taxon>Dendrobium</taxon>
    </lineage>
</organism>
<feature type="transmembrane region" description="Helical" evidence="4">
    <location>
        <begin position="158"/>
        <end position="176"/>
    </location>
</feature>
<evidence type="ECO:0000256" key="1">
    <source>
        <dbReference type="ARBA" id="ARBA00022692"/>
    </source>
</evidence>
<evidence type="ECO:0000313" key="5">
    <source>
        <dbReference type="EMBL" id="KAH0451307.1"/>
    </source>
</evidence>
<dbReference type="GO" id="GO:0022857">
    <property type="term" value="F:transmembrane transporter activity"/>
    <property type="evidence" value="ECO:0007669"/>
    <property type="project" value="InterPro"/>
</dbReference>
<keyword evidence="2 4" id="KW-1133">Transmembrane helix</keyword>
<dbReference type="PANTHER" id="PTHR31218">
    <property type="entry name" value="WAT1-RELATED PROTEIN"/>
    <property type="match status" value="1"/>
</dbReference>
<gene>
    <name evidence="5" type="ORF">IEQ34_018606</name>
</gene>
<evidence type="ECO:0000256" key="2">
    <source>
        <dbReference type="ARBA" id="ARBA00022989"/>
    </source>
</evidence>
<reference evidence="5 6" key="1">
    <citation type="journal article" date="2021" name="Hortic Res">
        <title>Chromosome-scale assembly of the Dendrobium chrysotoxum genome enhances the understanding of orchid evolution.</title>
        <authorList>
            <person name="Zhang Y."/>
            <person name="Zhang G.Q."/>
            <person name="Zhang D."/>
            <person name="Liu X.D."/>
            <person name="Xu X.Y."/>
            <person name="Sun W.H."/>
            <person name="Yu X."/>
            <person name="Zhu X."/>
            <person name="Wang Z.W."/>
            <person name="Zhao X."/>
            <person name="Zhong W.Y."/>
            <person name="Chen H."/>
            <person name="Yin W.L."/>
            <person name="Huang T."/>
            <person name="Niu S.C."/>
            <person name="Liu Z.J."/>
        </authorList>
    </citation>
    <scope>NUCLEOTIDE SEQUENCE [LARGE SCALE GENOMIC DNA]</scope>
    <source>
        <strain evidence="5">Lindl</strain>
    </source>
</reference>
<name>A0AAV7G745_DENCH</name>
<dbReference type="InterPro" id="IPR030184">
    <property type="entry name" value="WAT1-related"/>
</dbReference>
<accession>A0AAV7G745</accession>
<evidence type="ECO:0000313" key="6">
    <source>
        <dbReference type="Proteomes" id="UP000775213"/>
    </source>
</evidence>
<keyword evidence="1 4" id="KW-0812">Transmembrane</keyword>
<protein>
    <recommendedName>
        <fullName evidence="7">WAT1-related protein</fullName>
    </recommendedName>
</protein>
<sequence length="177" mass="19593">MEVSVMEQQVADGGTSAIEAYGGDGEDGGARGDGGKLMEYPLLRSPLIQKCNLPAICSCWEVTQERDRNLEVKKLPRDHRRRALRMVLVKPAAGRGGFAWMPHLAMVLVQAIYGGYHIVTKVALNVGMNPIVFCVLRDLLGLCILAPIAYVRERYSSLFILRSPLLYVSLTFLVLVF</sequence>
<evidence type="ECO:0008006" key="7">
    <source>
        <dbReference type="Google" id="ProtNLM"/>
    </source>
</evidence>